<dbReference type="PANTHER" id="PTHR30518">
    <property type="entry name" value="ENDOLYTIC MUREIN TRANSGLYCOSYLASE"/>
    <property type="match status" value="1"/>
</dbReference>
<feature type="site" description="Important for catalytic activity" evidence="7">
    <location>
        <position position="257"/>
    </location>
</feature>
<proteinExistence type="inferred from homology"/>
<evidence type="ECO:0000256" key="2">
    <source>
        <dbReference type="ARBA" id="ARBA00022692"/>
    </source>
</evidence>
<evidence type="ECO:0000256" key="6">
    <source>
        <dbReference type="ARBA" id="ARBA00023316"/>
    </source>
</evidence>
<dbReference type="EC" id="4.2.2.29" evidence="7"/>
<keyword evidence="2 7" id="KW-0812">Transmembrane</keyword>
<dbReference type="GO" id="GO:0009252">
    <property type="term" value="P:peptidoglycan biosynthetic process"/>
    <property type="evidence" value="ECO:0007669"/>
    <property type="project" value="UniProtKB-UniRule"/>
</dbReference>
<gene>
    <name evidence="7 9" type="primary">mltG</name>
    <name evidence="9" type="ORF">ENR23_13835</name>
</gene>
<keyword evidence="4 7" id="KW-0472">Membrane</keyword>
<feature type="compositionally biased region" description="Basic and acidic residues" evidence="8">
    <location>
        <begin position="12"/>
        <end position="21"/>
    </location>
</feature>
<dbReference type="GO" id="GO:0071555">
    <property type="term" value="P:cell wall organization"/>
    <property type="evidence" value="ECO:0007669"/>
    <property type="project" value="UniProtKB-KW"/>
</dbReference>
<comment type="similarity">
    <text evidence="7">Belongs to the transglycosylase MltG family.</text>
</comment>
<evidence type="ECO:0000256" key="4">
    <source>
        <dbReference type="ARBA" id="ARBA00023136"/>
    </source>
</evidence>
<dbReference type="GO" id="GO:0005886">
    <property type="term" value="C:plasma membrane"/>
    <property type="evidence" value="ECO:0007669"/>
    <property type="project" value="UniProtKB-SubCell"/>
</dbReference>
<evidence type="ECO:0000256" key="8">
    <source>
        <dbReference type="SAM" id="MobiDB-lite"/>
    </source>
</evidence>
<keyword evidence="1 7" id="KW-1003">Cell membrane</keyword>
<comment type="catalytic activity">
    <reaction evidence="7">
        <text>a peptidoglycan chain = a peptidoglycan chain with N-acetyl-1,6-anhydromuramyl-[peptide] at the reducing end + a peptidoglycan chain with N-acetylglucosamine at the non-reducing end.</text>
        <dbReference type="EC" id="4.2.2.29"/>
    </reaction>
</comment>
<dbReference type="EMBL" id="DSQF01000028">
    <property type="protein sequence ID" value="HGZ44467.1"/>
    <property type="molecule type" value="Genomic_DNA"/>
</dbReference>
<feature type="compositionally biased region" description="Basic residues" evidence="8">
    <location>
        <begin position="1"/>
        <end position="11"/>
    </location>
</feature>
<name>A0A832ML65_UNCEI</name>
<organism evidence="9">
    <name type="scientific">Eiseniibacteriota bacterium</name>
    <dbReference type="NCBI Taxonomy" id="2212470"/>
    <lineage>
        <taxon>Bacteria</taxon>
        <taxon>Candidatus Eiseniibacteriota</taxon>
    </lineage>
</organism>
<dbReference type="CDD" id="cd08010">
    <property type="entry name" value="MltG_like"/>
    <property type="match status" value="1"/>
</dbReference>
<evidence type="ECO:0000256" key="5">
    <source>
        <dbReference type="ARBA" id="ARBA00023239"/>
    </source>
</evidence>
<dbReference type="InterPro" id="IPR003770">
    <property type="entry name" value="MLTG-like"/>
</dbReference>
<dbReference type="Pfam" id="PF02618">
    <property type="entry name" value="YceG"/>
    <property type="match status" value="1"/>
</dbReference>
<dbReference type="HAMAP" id="MF_02065">
    <property type="entry name" value="MltG"/>
    <property type="match status" value="1"/>
</dbReference>
<comment type="caution">
    <text evidence="9">The sequence shown here is derived from an EMBL/GenBank/DDBJ whole genome shotgun (WGS) entry which is preliminary data.</text>
</comment>
<reference evidence="9" key="1">
    <citation type="journal article" date="2020" name="mSystems">
        <title>Genome- and Community-Level Interaction Insights into Carbon Utilization and Element Cycling Functions of Hydrothermarchaeota in Hydrothermal Sediment.</title>
        <authorList>
            <person name="Zhou Z."/>
            <person name="Liu Y."/>
            <person name="Xu W."/>
            <person name="Pan J."/>
            <person name="Luo Z.H."/>
            <person name="Li M."/>
        </authorList>
    </citation>
    <scope>NUCLEOTIDE SEQUENCE [LARGE SCALE GENOMIC DNA]</scope>
    <source>
        <strain evidence="9">SpSt-381</strain>
    </source>
</reference>
<evidence type="ECO:0000256" key="7">
    <source>
        <dbReference type="HAMAP-Rule" id="MF_02065"/>
    </source>
</evidence>
<dbReference type="Gene3D" id="3.30.160.60">
    <property type="entry name" value="Classic Zinc Finger"/>
    <property type="match status" value="1"/>
</dbReference>
<keyword evidence="5 7" id="KW-0456">Lyase</keyword>
<dbReference type="PANTHER" id="PTHR30518:SF2">
    <property type="entry name" value="ENDOLYTIC MUREIN TRANSGLYCOSYLASE"/>
    <property type="match status" value="1"/>
</dbReference>
<dbReference type="GO" id="GO:0008932">
    <property type="term" value="F:lytic endotransglycosylase activity"/>
    <property type="evidence" value="ECO:0007669"/>
    <property type="project" value="UniProtKB-UniRule"/>
</dbReference>
<dbReference type="NCBIfam" id="TIGR00247">
    <property type="entry name" value="endolytic transglycosylase MltG"/>
    <property type="match status" value="1"/>
</dbReference>
<comment type="function">
    <text evidence="7">Functions as a peptidoglycan terminase that cleaves nascent peptidoglycan strands endolytically to terminate their elongation.</text>
</comment>
<keyword evidence="3 7" id="KW-1133">Transmembrane helix</keyword>
<sequence length="397" mass="42797">MCSASRRARGATRRDRRDARNGRGGRAAGREARAVTAAGARRPFRPRRWALLLALAALLLVASDLFLPAGPFPPDERRVILIQPGQSLRQIGEELRRVGLLRGTLGFQLLARAMRLDRSLKAGQYAFRLGITVPGLLRALAHGMHGLNLVTLPEGLTVSETALLLSNRLGVPKQAFDSLAVDRAFLDSLGIAAPSLEGYLAPDSYEFLPGTSAELALRTLVRRQLEVLRRAGAGLDSLPLGLTLHQVLTLASIVEAEAQVDDERPRIARVYLNRLERGMRLQADPTVAYARGMTPRSRLLLSHLRTVSPFNTYLVEGLPPGPICSPGAESIVAVLNATPGARDLYFVARGDGRHYFAATYEEHLANIRLARAQRAAQAAADSAAAAPPAPPDSVPPA</sequence>
<feature type="transmembrane region" description="Helical" evidence="7">
    <location>
        <begin position="49"/>
        <end position="69"/>
    </location>
</feature>
<protein>
    <recommendedName>
        <fullName evidence="7">Endolytic murein transglycosylase</fullName>
        <ecNumber evidence="7">4.2.2.29</ecNumber>
    </recommendedName>
    <alternativeName>
        <fullName evidence="7">Peptidoglycan lytic transglycosylase</fullName>
    </alternativeName>
    <alternativeName>
        <fullName evidence="7">Peptidoglycan polymerization terminase</fullName>
    </alternativeName>
</protein>
<dbReference type="AlphaFoldDB" id="A0A832ML65"/>
<feature type="region of interest" description="Disordered" evidence="8">
    <location>
        <begin position="1"/>
        <end position="34"/>
    </location>
</feature>
<evidence type="ECO:0000313" key="9">
    <source>
        <dbReference type="EMBL" id="HGZ44467.1"/>
    </source>
</evidence>
<comment type="subcellular location">
    <subcellularLocation>
        <location evidence="7">Cell membrane</location>
        <topology evidence="7">Single-pass membrane protein</topology>
    </subcellularLocation>
</comment>
<evidence type="ECO:0000256" key="3">
    <source>
        <dbReference type="ARBA" id="ARBA00022989"/>
    </source>
</evidence>
<accession>A0A832ML65</accession>
<dbReference type="Gene3D" id="3.30.1490.480">
    <property type="entry name" value="Endolytic murein transglycosylase"/>
    <property type="match status" value="1"/>
</dbReference>
<evidence type="ECO:0000256" key="1">
    <source>
        <dbReference type="ARBA" id="ARBA00022475"/>
    </source>
</evidence>
<keyword evidence="6 7" id="KW-0961">Cell wall biogenesis/degradation</keyword>